<dbReference type="CDD" id="cd00130">
    <property type="entry name" value="PAS"/>
    <property type="match status" value="1"/>
</dbReference>
<dbReference type="Pfam" id="PF13426">
    <property type="entry name" value="PAS_9"/>
    <property type="match status" value="1"/>
</dbReference>
<comment type="caution">
    <text evidence="2">The sequence shown here is derived from an EMBL/GenBank/DDBJ whole genome shotgun (WGS) entry which is preliminary data.</text>
</comment>
<dbReference type="SUPFAM" id="SSF55785">
    <property type="entry name" value="PYP-like sensor domain (PAS domain)"/>
    <property type="match status" value="1"/>
</dbReference>
<reference evidence="2 3" key="1">
    <citation type="journal article" date="2014" name="BMC Genomics">
        <title>Comparison of environmental and isolate Sulfobacillus genomes reveals diverse carbon, sulfur, nitrogen, and hydrogen metabolisms.</title>
        <authorList>
            <person name="Justice N.B."/>
            <person name="Norman A."/>
            <person name="Brown C.T."/>
            <person name="Singh A."/>
            <person name="Thomas B.C."/>
            <person name="Banfield J.F."/>
        </authorList>
    </citation>
    <scope>NUCLEOTIDE SEQUENCE [LARGE SCALE GENOMIC DNA]</scope>
    <source>
        <strain evidence="2">AMDSBA4</strain>
    </source>
</reference>
<organism evidence="2 3">
    <name type="scientific">Sulfobacillus benefaciens</name>
    <dbReference type="NCBI Taxonomy" id="453960"/>
    <lineage>
        <taxon>Bacteria</taxon>
        <taxon>Bacillati</taxon>
        <taxon>Bacillota</taxon>
        <taxon>Clostridia</taxon>
        <taxon>Eubacteriales</taxon>
        <taxon>Clostridiales Family XVII. Incertae Sedis</taxon>
        <taxon>Sulfobacillus</taxon>
    </lineage>
</organism>
<dbReference type="InterPro" id="IPR035965">
    <property type="entry name" value="PAS-like_dom_sf"/>
</dbReference>
<dbReference type="InterPro" id="IPR000014">
    <property type="entry name" value="PAS"/>
</dbReference>
<evidence type="ECO:0000313" key="3">
    <source>
        <dbReference type="Proteomes" id="UP000242972"/>
    </source>
</evidence>
<feature type="domain" description="PAS" evidence="1">
    <location>
        <begin position="1"/>
        <end position="38"/>
    </location>
</feature>
<dbReference type="PROSITE" id="PS50112">
    <property type="entry name" value="PAS"/>
    <property type="match status" value="1"/>
</dbReference>
<name>A0A2T2XKJ6_9FIRM</name>
<sequence length="124" mass="13726">MGRVAIAAVLTNTEGIILEVNPAYERVTGRCRGELVGQKPGINSAGTTVRPTYEDLWNTLQQGQVWEGALENRRPDGSFWWAHELIIPIRLGERVAGYWAMIAEDSESTARTLPDTAEKTSQTL</sequence>
<dbReference type="EMBL" id="PXYW01000004">
    <property type="protein sequence ID" value="PSR35012.1"/>
    <property type="molecule type" value="Genomic_DNA"/>
</dbReference>
<dbReference type="Proteomes" id="UP000242972">
    <property type="component" value="Unassembled WGS sequence"/>
</dbReference>
<gene>
    <name evidence="2" type="ORF">C7B46_02295</name>
</gene>
<protein>
    <recommendedName>
        <fullName evidence="1">PAS domain-containing protein</fullName>
    </recommendedName>
</protein>
<dbReference type="Gene3D" id="3.30.450.20">
    <property type="entry name" value="PAS domain"/>
    <property type="match status" value="1"/>
</dbReference>
<evidence type="ECO:0000313" key="2">
    <source>
        <dbReference type="EMBL" id="PSR35012.1"/>
    </source>
</evidence>
<proteinExistence type="predicted"/>
<evidence type="ECO:0000259" key="1">
    <source>
        <dbReference type="PROSITE" id="PS50112"/>
    </source>
</evidence>
<dbReference type="NCBIfam" id="TIGR00229">
    <property type="entry name" value="sensory_box"/>
    <property type="match status" value="1"/>
</dbReference>
<dbReference type="AlphaFoldDB" id="A0A2T2XKJ6"/>
<accession>A0A2T2XKJ6</accession>